<evidence type="ECO:0000256" key="1">
    <source>
        <dbReference type="SAM" id="Coils"/>
    </source>
</evidence>
<evidence type="ECO:0008006" key="6">
    <source>
        <dbReference type="Google" id="ProtNLM"/>
    </source>
</evidence>
<keyword evidence="3" id="KW-0812">Transmembrane</keyword>
<name>A0A2H1JVD7_9MICO</name>
<evidence type="ECO:0000256" key="2">
    <source>
        <dbReference type="SAM" id="MobiDB-lite"/>
    </source>
</evidence>
<dbReference type="EMBL" id="FXYX01000018">
    <property type="protein sequence ID" value="SMX91495.1"/>
    <property type="molecule type" value="Genomic_DNA"/>
</dbReference>
<dbReference type="AlphaFoldDB" id="A0A2H1JVD7"/>
<evidence type="ECO:0000256" key="3">
    <source>
        <dbReference type="SAM" id="Phobius"/>
    </source>
</evidence>
<accession>A0A2H1JVD7</accession>
<sequence length="380" mass="41372">MREEINMTSENSTLAPQTRGDMETAPPTGDEAVQPENHARALSKIQRHDQGTPSGLTTTVTLAQKSRINPDDHRFVRLITVGVAFAGLVAFGISFVALMEVASWLGLPGWMHWAVPAFIDTAILVYAGSILIHKTRGEKTWPSWVLLAAFTGLSVVANVAHALSYGSARTGSWQGLVGAVIAGMVPFAVFAATEQLSRVAVEDPISRRREKQAEAEWLAEQAERERKQLEVEAERENARQEAELAREQHVTNLELVRAQRKVLTSRAEQGEQIALPDASKLASVPTEPKAKDDSTTATSKPKTTSNTDMDAVIEFITKRTEKGTDTSGADLAGEFGFSDKTGRRRLAALRESHPHIFNAEGRRATAGARENGEDDESPIS</sequence>
<feature type="region of interest" description="Disordered" evidence="2">
    <location>
        <begin position="267"/>
        <end position="306"/>
    </location>
</feature>
<feature type="transmembrane region" description="Helical" evidence="3">
    <location>
        <begin position="171"/>
        <end position="192"/>
    </location>
</feature>
<dbReference type="Pfam" id="PF10935">
    <property type="entry name" value="DUF2637"/>
    <property type="match status" value="1"/>
</dbReference>
<reference evidence="5" key="1">
    <citation type="submission" date="2017-03" db="EMBL/GenBank/DDBJ databases">
        <authorList>
            <person name="Monnet C."/>
        </authorList>
    </citation>
    <scope>NUCLEOTIDE SEQUENCE [LARGE SCALE GENOMIC DNA]</scope>
    <source>
        <strain evidence="5">ATCC 49514</strain>
    </source>
</reference>
<feature type="transmembrane region" description="Helical" evidence="3">
    <location>
        <begin position="110"/>
        <end position="132"/>
    </location>
</feature>
<protein>
    <recommendedName>
        <fullName evidence="6">DUF2637 domain-containing protein</fullName>
    </recommendedName>
</protein>
<feature type="region of interest" description="Disordered" evidence="2">
    <location>
        <begin position="350"/>
        <end position="380"/>
    </location>
</feature>
<dbReference type="Proteomes" id="UP000234382">
    <property type="component" value="Unassembled WGS sequence"/>
</dbReference>
<feature type="coiled-coil region" evidence="1">
    <location>
        <begin position="208"/>
        <end position="250"/>
    </location>
</feature>
<proteinExistence type="predicted"/>
<feature type="transmembrane region" description="Helical" evidence="3">
    <location>
        <begin position="75"/>
        <end position="98"/>
    </location>
</feature>
<keyword evidence="1" id="KW-0175">Coiled coil</keyword>
<evidence type="ECO:0000313" key="5">
    <source>
        <dbReference type="Proteomes" id="UP000234382"/>
    </source>
</evidence>
<feature type="compositionally biased region" description="Polar residues" evidence="2">
    <location>
        <begin position="1"/>
        <end position="16"/>
    </location>
</feature>
<keyword evidence="3" id="KW-0472">Membrane</keyword>
<evidence type="ECO:0000313" key="4">
    <source>
        <dbReference type="EMBL" id="SMX91495.1"/>
    </source>
</evidence>
<organism evidence="4 5">
    <name type="scientific">Brevibacterium iodinum ATCC 49514</name>
    <dbReference type="NCBI Taxonomy" id="1255616"/>
    <lineage>
        <taxon>Bacteria</taxon>
        <taxon>Bacillati</taxon>
        <taxon>Actinomycetota</taxon>
        <taxon>Actinomycetes</taxon>
        <taxon>Micrococcales</taxon>
        <taxon>Brevibacteriaceae</taxon>
        <taxon>Brevibacterium</taxon>
    </lineage>
</organism>
<feature type="transmembrane region" description="Helical" evidence="3">
    <location>
        <begin position="144"/>
        <end position="165"/>
    </location>
</feature>
<keyword evidence="3" id="KW-1133">Transmembrane helix</keyword>
<keyword evidence="5" id="KW-1185">Reference proteome</keyword>
<feature type="compositionally biased region" description="Low complexity" evidence="2">
    <location>
        <begin position="295"/>
        <end position="306"/>
    </location>
</feature>
<feature type="region of interest" description="Disordered" evidence="2">
    <location>
        <begin position="1"/>
        <end position="34"/>
    </location>
</feature>
<gene>
    <name evidence="4" type="ORF">BI49514_02406</name>
</gene>
<dbReference type="InterPro" id="IPR021235">
    <property type="entry name" value="DUF2637"/>
</dbReference>